<evidence type="ECO:0000313" key="3">
    <source>
        <dbReference type="Proteomes" id="UP001501480"/>
    </source>
</evidence>
<evidence type="ECO:0000313" key="2">
    <source>
        <dbReference type="EMBL" id="GAA2080940.1"/>
    </source>
</evidence>
<organism evidence="2 3">
    <name type="scientific">Aeromicrobium halocynthiae</name>
    <dbReference type="NCBI Taxonomy" id="560557"/>
    <lineage>
        <taxon>Bacteria</taxon>
        <taxon>Bacillati</taxon>
        <taxon>Actinomycetota</taxon>
        <taxon>Actinomycetes</taxon>
        <taxon>Propionibacteriales</taxon>
        <taxon>Nocardioidaceae</taxon>
        <taxon>Aeromicrobium</taxon>
    </lineage>
</organism>
<accession>A0ABN2W2I5</accession>
<dbReference type="RefSeq" id="WP_344328234.1">
    <property type="nucleotide sequence ID" value="NZ_BAAAPY010000007.1"/>
</dbReference>
<feature type="transmembrane region" description="Helical" evidence="1">
    <location>
        <begin position="36"/>
        <end position="58"/>
    </location>
</feature>
<comment type="caution">
    <text evidence="2">The sequence shown here is derived from an EMBL/GenBank/DDBJ whole genome shotgun (WGS) entry which is preliminary data.</text>
</comment>
<protein>
    <recommendedName>
        <fullName evidence="4">DUF4386 family protein</fullName>
    </recommendedName>
</protein>
<keyword evidence="1" id="KW-0472">Membrane</keyword>
<feature type="transmembrane region" description="Helical" evidence="1">
    <location>
        <begin position="136"/>
        <end position="155"/>
    </location>
</feature>
<feature type="transmembrane region" description="Helical" evidence="1">
    <location>
        <begin position="161"/>
        <end position="180"/>
    </location>
</feature>
<sequence length="202" mass="21107">MSDRYRLMVPVTVPPLLIAAVGLSHPSPLTVEMAEHWQLIHTILLFLFPLVALGPWLVARRGSPAAAVVVGVVAYVYATAYTALDVLAGIAGGAIKAAEAGGLGIIFPVAANFELVGGVALVLASALSVGIVSRALGWWVVPGGVLVIASAWLHWQAHVYPPRGVLSMVGLAAGWGLLAWQLTRPGVAARDVARRDRTVTTD</sequence>
<dbReference type="Proteomes" id="UP001501480">
    <property type="component" value="Unassembled WGS sequence"/>
</dbReference>
<evidence type="ECO:0008006" key="4">
    <source>
        <dbReference type="Google" id="ProtNLM"/>
    </source>
</evidence>
<keyword evidence="1" id="KW-0812">Transmembrane</keyword>
<name>A0ABN2W2I5_9ACTN</name>
<keyword evidence="1" id="KW-1133">Transmembrane helix</keyword>
<reference evidence="2 3" key="1">
    <citation type="journal article" date="2019" name="Int. J. Syst. Evol. Microbiol.">
        <title>The Global Catalogue of Microorganisms (GCM) 10K type strain sequencing project: providing services to taxonomists for standard genome sequencing and annotation.</title>
        <authorList>
            <consortium name="The Broad Institute Genomics Platform"/>
            <consortium name="The Broad Institute Genome Sequencing Center for Infectious Disease"/>
            <person name="Wu L."/>
            <person name="Ma J."/>
        </authorList>
    </citation>
    <scope>NUCLEOTIDE SEQUENCE [LARGE SCALE GENOMIC DNA]</scope>
    <source>
        <strain evidence="2 3">JCM 15749</strain>
    </source>
</reference>
<proteinExistence type="predicted"/>
<evidence type="ECO:0000256" key="1">
    <source>
        <dbReference type="SAM" id="Phobius"/>
    </source>
</evidence>
<keyword evidence="3" id="KW-1185">Reference proteome</keyword>
<feature type="transmembrane region" description="Helical" evidence="1">
    <location>
        <begin position="104"/>
        <end position="124"/>
    </location>
</feature>
<feature type="transmembrane region" description="Helical" evidence="1">
    <location>
        <begin position="65"/>
        <end position="84"/>
    </location>
</feature>
<gene>
    <name evidence="2" type="ORF">GCM10009821_21860</name>
</gene>
<dbReference type="EMBL" id="BAAAPY010000007">
    <property type="protein sequence ID" value="GAA2080940.1"/>
    <property type="molecule type" value="Genomic_DNA"/>
</dbReference>